<proteinExistence type="predicted"/>
<dbReference type="Proteomes" id="UP000462449">
    <property type="component" value="Unassembled WGS sequence"/>
</dbReference>
<protein>
    <submittedName>
        <fullName evidence="1">Uncharacterized protein</fullName>
    </submittedName>
</protein>
<organism evidence="1 4">
    <name type="scientific">Labilibaculum euxinus</name>
    <dbReference type="NCBI Taxonomy" id="2686357"/>
    <lineage>
        <taxon>Bacteria</taxon>
        <taxon>Pseudomonadati</taxon>
        <taxon>Bacteroidota</taxon>
        <taxon>Bacteroidia</taxon>
        <taxon>Marinilabiliales</taxon>
        <taxon>Marinifilaceae</taxon>
        <taxon>Labilibaculum</taxon>
    </lineage>
</organism>
<dbReference type="Proteomes" id="UP000285951">
    <property type="component" value="Unassembled WGS sequence"/>
</dbReference>
<dbReference type="InterPro" id="IPR011044">
    <property type="entry name" value="Quino_amine_DH_bsu"/>
</dbReference>
<reference evidence="1 4" key="2">
    <citation type="submission" date="2019-12" db="EMBL/GenBank/DDBJ databases">
        <title>Draft genome sequence of Labilibaculum sp. strain 44 isolated from deep waters of Black Sea.</title>
        <authorList>
            <person name="Yadav S."/>
            <person name="Villanueva L."/>
        </authorList>
    </citation>
    <scope>NUCLEOTIDE SEQUENCE [LARGE SCALE GENOMIC DNA]</scope>
    <source>
        <strain evidence="1 4">44</strain>
    </source>
</reference>
<comment type="caution">
    <text evidence="1">The sequence shown here is derived from an EMBL/GenBank/DDBJ whole genome shotgun (WGS) entry which is preliminary data.</text>
</comment>
<dbReference type="SUPFAM" id="SSF50969">
    <property type="entry name" value="YVTN repeat-like/Quinoprotein amine dehydrogenase"/>
    <property type="match status" value="1"/>
</dbReference>
<dbReference type="EMBL" id="WOTW01000031">
    <property type="protein sequence ID" value="MUP38739.1"/>
    <property type="molecule type" value="Genomic_DNA"/>
</dbReference>
<reference evidence="2 3" key="1">
    <citation type="submission" date="2019-11" db="EMBL/GenBank/DDBJ databases">
        <title>Draft genome sequence of Labilibaculum sp. strain SYP isolated from Black Sea.</title>
        <authorList>
            <person name="Yadav S."/>
            <person name="Villanueva L."/>
        </authorList>
    </citation>
    <scope>NUCLEOTIDE SEQUENCE [LARGE SCALE GENOMIC DNA]</scope>
    <source>
        <strain evidence="2 3">44</strain>
    </source>
</reference>
<evidence type="ECO:0000313" key="4">
    <source>
        <dbReference type="Proteomes" id="UP000462449"/>
    </source>
</evidence>
<evidence type="ECO:0000313" key="2">
    <source>
        <dbReference type="EMBL" id="MVB07944.1"/>
    </source>
</evidence>
<gene>
    <name evidence="2" type="ORF">DWB62_013015</name>
    <name evidence="1" type="ORF">GNY23_13015</name>
</gene>
<dbReference type="RefSeq" id="WP_156196303.1">
    <property type="nucleotide sequence ID" value="NZ_QTZN02000031.1"/>
</dbReference>
<name>A0A7M4D7W0_9BACT</name>
<evidence type="ECO:0000313" key="1">
    <source>
        <dbReference type="EMBL" id="MUP38739.1"/>
    </source>
</evidence>
<dbReference type="AlphaFoldDB" id="A0A7M4D7W0"/>
<accession>A0A7M4D7W0</accession>
<dbReference type="EMBL" id="QTZN02000031">
    <property type="protein sequence ID" value="MVB07944.1"/>
    <property type="molecule type" value="Genomic_DNA"/>
</dbReference>
<keyword evidence="3" id="KW-1185">Reference proteome</keyword>
<sequence length="601" mass="69306">MKCIFQLRLLLVCVLCYMLNGCEYELENENVLNIEEPAELQTFDLTLTSSGQALEIFEVTELNYDVSMNNYNVIKAKISLQDKTWEFESTDSGSCIIDPKDFENGIDTIVLSVFFHSGSGSIADYSRLEGYYVERKWPVTLDGRNAPTLVPTKRINENGFLEIEWPVCDQYNFVNYEINTYSNKGIIKITDPSQTTYIDSLYVGGDFSIRVGCNVVDNYNSGKVYNFYEELPKPIFEEIGFKQVRISWKKSPYPAQYDLRWGEENRLCFSPNDTSCIIPQKGFGEMEYFYLCTKSVYAKNWSDFSFPDYLTTSAKYHLGERLISANWPEFAYNKYSKTIYSSEYDDVKSFTIDDYSQISKVKIDYLLSGCVCTCPTNSSKMATISNNRIYVFEDENLDNCTEITYKTRVFQAYDHFLMTNNDLIAVAYNYIYELIDMESKKVIASLKLSDYPQRNKYACISTTQNAKHMCVATSSGIKIYAFENGKLTETYSDSKDYESAYFDPMNSSRLYLILDDEAGIEVRNPLNFELLDKINIESGYIIQNIDPETNNLLVKNNNILLVIDTKTHEILYGVPCTERKGWLYNNHLFIDNGYGLDLSKF</sequence>
<evidence type="ECO:0000313" key="3">
    <source>
        <dbReference type="Proteomes" id="UP000285951"/>
    </source>
</evidence>
<dbReference type="OrthoDB" id="996674at2"/>